<comment type="caution">
    <text evidence="4">The sequence shown here is derived from an EMBL/GenBank/DDBJ whole genome shotgun (WGS) entry which is preliminary data.</text>
</comment>
<dbReference type="InterPro" id="IPR038507">
    <property type="entry name" value="YcnI-like_sf"/>
</dbReference>
<evidence type="ECO:0000313" key="5">
    <source>
        <dbReference type="Proteomes" id="UP001592528"/>
    </source>
</evidence>
<dbReference type="Proteomes" id="UP001592528">
    <property type="component" value="Unassembled WGS sequence"/>
</dbReference>
<proteinExistence type="predicted"/>
<evidence type="ECO:0000313" key="4">
    <source>
        <dbReference type="EMBL" id="MFC1400636.1"/>
    </source>
</evidence>
<keyword evidence="2" id="KW-0472">Membrane</keyword>
<evidence type="ECO:0000259" key="3">
    <source>
        <dbReference type="Pfam" id="PF07987"/>
    </source>
</evidence>
<dbReference type="RefSeq" id="WP_198037429.1">
    <property type="nucleotide sequence ID" value="NZ_JBHEZZ010000002.1"/>
</dbReference>
<organism evidence="4 5">
    <name type="scientific">Streptacidiphilus cavernicola</name>
    <dbReference type="NCBI Taxonomy" id="3342716"/>
    <lineage>
        <taxon>Bacteria</taxon>
        <taxon>Bacillati</taxon>
        <taxon>Actinomycetota</taxon>
        <taxon>Actinomycetes</taxon>
        <taxon>Kitasatosporales</taxon>
        <taxon>Streptomycetaceae</taxon>
        <taxon>Streptacidiphilus</taxon>
    </lineage>
</organism>
<dbReference type="EMBL" id="JBHEZZ010000002">
    <property type="protein sequence ID" value="MFC1400636.1"/>
    <property type="molecule type" value="Genomic_DNA"/>
</dbReference>
<sequence>MRSTILSASRRSEPRRSESRPEPRRPKLLRSRAAAVTGLAATALLLLAGPASAHVTVNPGTAVQGSYTEVNVRVPNEETSTNTTKVELYLPVDHPIASVATEAIPGWTVTVQKTKLTKPITTDDGQVTEAVSEITWSGGTIKPGQFQDFALSLGPLPTDTDSLTFKALQTYSDGSVVRWIQPTVAGQAEPANPAPVLRLTAAAASGSSDSAGASASAQPSVTTTTAATKVGSDTTARVLAGVGVVIGLLGVGFGFLGWRRGGSPRGTGGE</sequence>
<dbReference type="CDD" id="cd08545">
    <property type="entry name" value="YcnI_like"/>
    <property type="match status" value="1"/>
</dbReference>
<dbReference type="InterPro" id="IPR012533">
    <property type="entry name" value="YcnI-copper_dom"/>
</dbReference>
<feature type="transmembrane region" description="Helical" evidence="2">
    <location>
        <begin position="238"/>
        <end position="258"/>
    </location>
</feature>
<protein>
    <submittedName>
        <fullName evidence="4">YcnI family protein</fullName>
    </submittedName>
</protein>
<keyword evidence="2" id="KW-1133">Transmembrane helix</keyword>
<accession>A0ABV6UGS3</accession>
<feature type="domain" description="YncI copper-binding" evidence="3">
    <location>
        <begin position="54"/>
        <end position="199"/>
    </location>
</feature>
<dbReference type="Pfam" id="PF07987">
    <property type="entry name" value="DUF1775"/>
    <property type="match status" value="1"/>
</dbReference>
<name>A0ABV6UGS3_9ACTN</name>
<evidence type="ECO:0000256" key="1">
    <source>
        <dbReference type="SAM" id="MobiDB-lite"/>
    </source>
</evidence>
<feature type="region of interest" description="Disordered" evidence="1">
    <location>
        <begin position="1"/>
        <end position="25"/>
    </location>
</feature>
<feature type="compositionally biased region" description="Basic and acidic residues" evidence="1">
    <location>
        <begin position="10"/>
        <end position="25"/>
    </location>
</feature>
<reference evidence="4 5" key="1">
    <citation type="submission" date="2024-09" db="EMBL/GenBank/DDBJ databases">
        <authorList>
            <person name="Lee S.D."/>
        </authorList>
    </citation>
    <scope>NUCLEOTIDE SEQUENCE [LARGE SCALE GENOMIC DNA]</scope>
    <source>
        <strain evidence="4 5">N1-5</strain>
    </source>
</reference>
<dbReference type="Gene3D" id="2.60.40.2230">
    <property type="entry name" value="Uncharacterised protein YcnI-like PF07987, DUF1775"/>
    <property type="match status" value="1"/>
</dbReference>
<keyword evidence="5" id="KW-1185">Reference proteome</keyword>
<evidence type="ECO:0000256" key="2">
    <source>
        <dbReference type="SAM" id="Phobius"/>
    </source>
</evidence>
<gene>
    <name evidence="4" type="ORF">ACEZDJ_04965</name>
</gene>
<keyword evidence="2" id="KW-0812">Transmembrane</keyword>